<dbReference type="PANTHER" id="PTHR20883:SF48">
    <property type="entry name" value="ECTOINE DIOXYGENASE"/>
    <property type="match status" value="1"/>
</dbReference>
<dbReference type="PANTHER" id="PTHR20883">
    <property type="entry name" value="PHYTANOYL-COA DIOXYGENASE DOMAIN CONTAINING 1"/>
    <property type="match status" value="1"/>
</dbReference>
<accession>A0A3N0VNS0</accession>
<evidence type="ECO:0000313" key="3">
    <source>
        <dbReference type="Proteomes" id="UP000282106"/>
    </source>
</evidence>
<dbReference type="InterPro" id="IPR008775">
    <property type="entry name" value="Phytyl_CoA_dOase-like"/>
</dbReference>
<dbReference type="Proteomes" id="UP000282106">
    <property type="component" value="Unassembled WGS sequence"/>
</dbReference>
<proteinExistence type="predicted"/>
<reference evidence="2 3" key="1">
    <citation type="submission" date="2018-10" db="EMBL/GenBank/DDBJ databases">
        <authorList>
            <person name="Chen W.-M."/>
        </authorList>
    </citation>
    <scope>NUCLEOTIDE SEQUENCE [LARGE SCALE GENOMIC DNA]</scope>
    <source>
        <strain evidence="2 3">THS-13</strain>
    </source>
</reference>
<gene>
    <name evidence="2" type="ORF">ED208_03655</name>
</gene>
<evidence type="ECO:0000256" key="1">
    <source>
        <dbReference type="ARBA" id="ARBA00001954"/>
    </source>
</evidence>
<dbReference type="Pfam" id="PF05721">
    <property type="entry name" value="PhyH"/>
    <property type="match status" value="1"/>
</dbReference>
<keyword evidence="2" id="KW-0560">Oxidoreductase</keyword>
<dbReference type="InParanoid" id="A0A3N0VNS0"/>
<evidence type="ECO:0000313" key="2">
    <source>
        <dbReference type="EMBL" id="ROH93628.1"/>
    </source>
</evidence>
<organism evidence="2 3">
    <name type="scientific">Stagnimonas aquatica</name>
    <dbReference type="NCBI Taxonomy" id="2689987"/>
    <lineage>
        <taxon>Bacteria</taxon>
        <taxon>Pseudomonadati</taxon>
        <taxon>Pseudomonadota</taxon>
        <taxon>Gammaproteobacteria</taxon>
        <taxon>Nevskiales</taxon>
        <taxon>Nevskiaceae</taxon>
        <taxon>Stagnimonas</taxon>
    </lineage>
</organism>
<keyword evidence="3" id="KW-1185">Reference proteome</keyword>
<dbReference type="GO" id="GO:0016706">
    <property type="term" value="F:2-oxoglutarate-dependent dioxygenase activity"/>
    <property type="evidence" value="ECO:0007669"/>
    <property type="project" value="UniProtKB-ARBA"/>
</dbReference>
<dbReference type="GO" id="GO:0005506">
    <property type="term" value="F:iron ion binding"/>
    <property type="evidence" value="ECO:0007669"/>
    <property type="project" value="UniProtKB-ARBA"/>
</dbReference>
<dbReference type="AlphaFoldDB" id="A0A3N0VNS0"/>
<dbReference type="EMBL" id="RJVO01000001">
    <property type="protein sequence ID" value="ROH93628.1"/>
    <property type="molecule type" value="Genomic_DNA"/>
</dbReference>
<dbReference type="Gene3D" id="2.60.120.620">
    <property type="entry name" value="q2cbj1_9rhob like domain"/>
    <property type="match status" value="1"/>
</dbReference>
<dbReference type="SUPFAM" id="SSF51197">
    <property type="entry name" value="Clavaminate synthase-like"/>
    <property type="match status" value="1"/>
</dbReference>
<keyword evidence="2" id="KW-0223">Dioxygenase</keyword>
<name>A0A3N0VNS0_9GAMM</name>
<sequence>MSLSHPYPRFELGPELTAEQQAFFDEHGFLHFKRFIDAATVAELVAASQEVERDWLARGVEQVNGIPIKYGRDVDGRPIVQRFAFANQYHPRLAAFLQDPRFAVLFPLIGLPDARMGADEKDGLVLNHYVHSAGSGHSRLGWHTDGLRDLFLGKRQLHPMLNVGVHLNNLGPEHGGLRLIPGTHKQGVLKMVFGKRYFLDHAPDHREVAVIPEAGDLTVHDGRLWHRVQQSSVSGEASRRRVFYVPVVAGAYEPKSAASPTPFYHRLANALGWNPKPGKLLSATQAR</sequence>
<dbReference type="RefSeq" id="WP_123210483.1">
    <property type="nucleotide sequence ID" value="NZ_RJVO01000001.1"/>
</dbReference>
<comment type="caution">
    <text evidence="2">The sequence shown here is derived from an EMBL/GenBank/DDBJ whole genome shotgun (WGS) entry which is preliminary data.</text>
</comment>
<protein>
    <submittedName>
        <fullName evidence="2">Phytanoyl-CoA dioxygenase</fullName>
    </submittedName>
</protein>
<comment type="cofactor">
    <cofactor evidence="1">
        <name>Fe(2+)</name>
        <dbReference type="ChEBI" id="CHEBI:29033"/>
    </cofactor>
</comment>